<dbReference type="EMBL" id="CP011027">
    <property type="protein sequence ID" value="ATC89071.1"/>
    <property type="molecule type" value="Genomic_DNA"/>
</dbReference>
<proteinExistence type="predicted"/>
<evidence type="ECO:0000313" key="2">
    <source>
        <dbReference type="Proteomes" id="UP000016505"/>
    </source>
</evidence>
<geneLocation type="plasmid" evidence="1">
    <name>unnamed</name>
</geneLocation>
<dbReference type="AlphaFoldDB" id="A0A290SGN8"/>
<protein>
    <submittedName>
        <fullName evidence="1">Uncharacterized protein</fullName>
    </submittedName>
</protein>
<evidence type="ECO:0000313" key="1">
    <source>
        <dbReference type="EMBL" id="ATC89071.1"/>
    </source>
</evidence>
<gene>
    <name evidence="1" type="ORF">PARC_p0119</name>
</gene>
<sequence>MPETDIGITSLEAKIARYEHSHLFFVLCSDLLVLITK</sequence>
<accession>A0A290SGN8</accession>
<organism evidence="1 2">
    <name type="scientific">Pseudoalteromonas arctica A 37-1-2</name>
    <dbReference type="NCBI Taxonomy" id="1117313"/>
    <lineage>
        <taxon>Bacteria</taxon>
        <taxon>Pseudomonadati</taxon>
        <taxon>Pseudomonadota</taxon>
        <taxon>Gammaproteobacteria</taxon>
        <taxon>Alteromonadales</taxon>
        <taxon>Pseudoalteromonadaceae</taxon>
        <taxon>Pseudoalteromonas</taxon>
    </lineage>
</organism>
<name>A0A290SGN8_9GAMM</name>
<dbReference type="Proteomes" id="UP000016505">
    <property type="component" value="Plasmid unnamed"/>
</dbReference>
<dbReference type="KEGG" id="part:PARC_p0119"/>
<reference evidence="1 2" key="1">
    <citation type="journal article" date="2012" name="J. Bacteriol.">
        <title>Genome sequences of type strains of seven species of the marine bacterium Pseudoalteromonas.</title>
        <authorList>
            <person name="Xie B.B."/>
            <person name="Shu Y.L."/>
            <person name="Qin Q.L."/>
            <person name="Rong J.C."/>
            <person name="Zhang X.Y."/>
            <person name="Chen X.L."/>
            <person name="Shi M."/>
            <person name="He H.L."/>
            <person name="Zhou B.C."/>
            <person name="Zhang Y.Z."/>
        </authorList>
    </citation>
    <scope>NUCLEOTIDE SEQUENCE [LARGE SCALE GENOMIC DNA]</scope>
    <source>
        <strain evidence="1 2">A 37-1-2</strain>
        <plasmid evidence="1 2">unnamed</plasmid>
    </source>
</reference>
<keyword evidence="1" id="KW-0614">Plasmid</keyword>